<evidence type="ECO:0000256" key="9">
    <source>
        <dbReference type="ARBA" id="ARBA00046608"/>
    </source>
</evidence>
<dbReference type="GO" id="GO:0008654">
    <property type="term" value="P:phospholipid biosynthetic process"/>
    <property type="evidence" value="ECO:0007669"/>
    <property type="project" value="UniProtKB-KW"/>
</dbReference>
<evidence type="ECO:0000256" key="7">
    <source>
        <dbReference type="ARBA" id="ARBA00023264"/>
    </source>
</evidence>
<dbReference type="InterPro" id="IPR012281">
    <property type="entry name" value="Phospholipid_synth_PlsX-like"/>
</dbReference>
<dbReference type="InterPro" id="IPR003664">
    <property type="entry name" value="FA_synthesis"/>
</dbReference>
<evidence type="ECO:0000313" key="12">
    <source>
        <dbReference type="Proteomes" id="UP000285138"/>
    </source>
</evidence>
<evidence type="ECO:0000256" key="10">
    <source>
        <dbReference type="HAMAP-Rule" id="MF_00019"/>
    </source>
</evidence>
<name>A0A424YCU3_9FIRM</name>
<dbReference type="PANTHER" id="PTHR30100">
    <property type="entry name" value="FATTY ACID/PHOSPHOLIPID SYNTHESIS PROTEIN PLSX"/>
    <property type="match status" value="1"/>
</dbReference>
<keyword evidence="7 10" id="KW-1208">Phospholipid metabolism</keyword>
<evidence type="ECO:0000256" key="5">
    <source>
        <dbReference type="ARBA" id="ARBA00023098"/>
    </source>
</evidence>
<keyword evidence="2 10" id="KW-0963">Cytoplasm</keyword>
<keyword evidence="3 10" id="KW-0444">Lipid biosynthesis</keyword>
<dbReference type="PIRSF" id="PIRSF002465">
    <property type="entry name" value="Phsphlp_syn_PlsX"/>
    <property type="match status" value="1"/>
</dbReference>
<dbReference type="UniPathway" id="UPA00085"/>
<evidence type="ECO:0000256" key="1">
    <source>
        <dbReference type="ARBA" id="ARBA00001232"/>
    </source>
</evidence>
<comment type="similarity">
    <text evidence="10">Belongs to the PlsX family.</text>
</comment>
<evidence type="ECO:0000256" key="6">
    <source>
        <dbReference type="ARBA" id="ARBA00023209"/>
    </source>
</evidence>
<gene>
    <name evidence="10 11" type="primary">plsX</name>
    <name evidence="11" type="ORF">D5R97_07740</name>
</gene>
<comment type="catalytic activity">
    <reaction evidence="1 10">
        <text>a fatty acyl-[ACP] + phosphate = an acyl phosphate + holo-[ACP]</text>
        <dbReference type="Rhea" id="RHEA:42292"/>
        <dbReference type="Rhea" id="RHEA-COMP:9685"/>
        <dbReference type="Rhea" id="RHEA-COMP:14125"/>
        <dbReference type="ChEBI" id="CHEBI:43474"/>
        <dbReference type="ChEBI" id="CHEBI:59918"/>
        <dbReference type="ChEBI" id="CHEBI:64479"/>
        <dbReference type="ChEBI" id="CHEBI:138651"/>
        <dbReference type="EC" id="2.3.1.274"/>
    </reaction>
</comment>
<dbReference type="PANTHER" id="PTHR30100:SF1">
    <property type="entry name" value="PHOSPHATE ACYLTRANSFERASE"/>
    <property type="match status" value="1"/>
</dbReference>
<evidence type="ECO:0000256" key="8">
    <source>
        <dbReference type="ARBA" id="ARBA00024069"/>
    </source>
</evidence>
<reference evidence="11 12" key="1">
    <citation type="submission" date="2018-08" db="EMBL/GenBank/DDBJ databases">
        <title>The metabolism and importance of syntrophic acetate oxidation coupled to methane or sulfide production in haloalkaline environments.</title>
        <authorList>
            <person name="Timmers P.H.A."/>
            <person name="Vavourakis C.D."/>
            <person name="Sorokin D.Y."/>
            <person name="Sinninghe Damste J.S."/>
            <person name="Muyzer G."/>
            <person name="Stams A.J.M."/>
            <person name="Plugge C.M."/>
        </authorList>
    </citation>
    <scope>NUCLEOTIDE SEQUENCE [LARGE SCALE GENOMIC DNA]</scope>
    <source>
        <strain evidence="11">MSAO_Bac1</strain>
    </source>
</reference>
<dbReference type="GO" id="GO:0005737">
    <property type="term" value="C:cytoplasm"/>
    <property type="evidence" value="ECO:0007669"/>
    <property type="project" value="UniProtKB-SubCell"/>
</dbReference>
<comment type="subcellular location">
    <subcellularLocation>
        <location evidence="10">Cytoplasm</location>
    </subcellularLocation>
    <text evidence="10">Associated with the membrane possibly through PlsY.</text>
</comment>
<accession>A0A424YCU3</accession>
<keyword evidence="11" id="KW-0012">Acyltransferase</keyword>
<dbReference type="SUPFAM" id="SSF53659">
    <property type="entry name" value="Isocitrate/Isopropylmalate dehydrogenase-like"/>
    <property type="match status" value="1"/>
</dbReference>
<evidence type="ECO:0000256" key="2">
    <source>
        <dbReference type="ARBA" id="ARBA00022490"/>
    </source>
</evidence>
<proteinExistence type="inferred from homology"/>
<dbReference type="EC" id="2.3.1.274" evidence="8 10"/>
<dbReference type="GO" id="GO:0043811">
    <property type="term" value="F:phosphate:acyl-[acyl carrier protein] acyltransferase activity"/>
    <property type="evidence" value="ECO:0007669"/>
    <property type="project" value="UniProtKB-UniRule"/>
</dbReference>
<dbReference type="Gene3D" id="3.40.718.10">
    <property type="entry name" value="Isopropylmalate Dehydrogenase"/>
    <property type="match status" value="1"/>
</dbReference>
<comment type="subunit">
    <text evidence="9 10">Homodimer. Probably interacts with PlsY.</text>
</comment>
<dbReference type="NCBIfam" id="TIGR00182">
    <property type="entry name" value="plsX"/>
    <property type="match status" value="1"/>
</dbReference>
<comment type="function">
    <text evidence="10">Catalyzes the reversible formation of acyl-phosphate (acyl-PO(4)) from acyl-[acyl-carrier-protein] (acyl-ACP). This enzyme utilizes acyl-ACP as fatty acyl donor, but not acyl-CoA.</text>
</comment>
<dbReference type="AlphaFoldDB" id="A0A424YCU3"/>
<evidence type="ECO:0000313" key="11">
    <source>
        <dbReference type="EMBL" id="RQD74604.1"/>
    </source>
</evidence>
<keyword evidence="4 10" id="KW-0808">Transferase</keyword>
<keyword evidence="5 10" id="KW-0443">Lipid metabolism</keyword>
<comment type="pathway">
    <text evidence="10">Lipid metabolism; phospholipid metabolism.</text>
</comment>
<sequence>MIKIAVDAMGGDQAPGEIVKGSVDAIREIKDLEIILVGREREVSSELEKLKDYPRERVRVENAKEVIGTDEQPGLSVRKKKESSLIVAMKLVKEGQADAIVTAGNTGAFVAAGLFVLGRIKGISRPALAPVIPSFKGDTFMLLDVGAYVDARPENLLHYAVMGNIYATKLMGKEFPRIGLLNIGEEPGKGNELTKETYPLLEQADMNFKGNVEARDLMNGVADVIICDGFIGNIILKVLEGFATGLFGAVKNEISKRIISKAGAFLLLPSLKNLKKELDYTEHGGAPLLGVNGICIKSHGSSNAKTFKNALVNQAYPLSVAKVNERIKEDVKKLSLT</sequence>
<dbReference type="GO" id="GO:0006633">
    <property type="term" value="P:fatty acid biosynthetic process"/>
    <property type="evidence" value="ECO:0007669"/>
    <property type="project" value="UniProtKB-UniRule"/>
</dbReference>
<comment type="caution">
    <text evidence="11">The sequence shown here is derived from an EMBL/GenBank/DDBJ whole genome shotgun (WGS) entry which is preliminary data.</text>
</comment>
<dbReference type="Pfam" id="PF02504">
    <property type="entry name" value="FA_synthesis"/>
    <property type="match status" value="1"/>
</dbReference>
<organism evidence="11 12">
    <name type="scientific">Candidatus Syntrophonatronum acetioxidans</name>
    <dbReference type="NCBI Taxonomy" id="1795816"/>
    <lineage>
        <taxon>Bacteria</taxon>
        <taxon>Bacillati</taxon>
        <taxon>Bacillota</taxon>
        <taxon>Clostridia</taxon>
        <taxon>Eubacteriales</taxon>
        <taxon>Syntrophomonadaceae</taxon>
        <taxon>Candidatus Syntrophonatronum</taxon>
    </lineage>
</organism>
<keyword evidence="6 10" id="KW-0594">Phospholipid biosynthesis</keyword>
<dbReference type="HAMAP" id="MF_00019">
    <property type="entry name" value="PlsX"/>
    <property type="match status" value="1"/>
</dbReference>
<dbReference type="EMBL" id="QZAA01000199">
    <property type="protein sequence ID" value="RQD74604.1"/>
    <property type="molecule type" value="Genomic_DNA"/>
</dbReference>
<dbReference type="Proteomes" id="UP000285138">
    <property type="component" value="Unassembled WGS sequence"/>
</dbReference>
<evidence type="ECO:0000256" key="4">
    <source>
        <dbReference type="ARBA" id="ARBA00022679"/>
    </source>
</evidence>
<protein>
    <recommendedName>
        <fullName evidence="8 10">Phosphate acyltransferase</fullName>
        <ecNumber evidence="8 10">2.3.1.274</ecNumber>
    </recommendedName>
    <alternativeName>
        <fullName evidence="10">Acyl-ACP phosphotransacylase</fullName>
    </alternativeName>
    <alternativeName>
        <fullName evidence="10">Acyl-[acyl-carrier-protein]--phosphate acyltransferase</fullName>
    </alternativeName>
    <alternativeName>
        <fullName evidence="10">Phosphate-acyl-ACP acyltransferase</fullName>
    </alternativeName>
</protein>
<evidence type="ECO:0000256" key="3">
    <source>
        <dbReference type="ARBA" id="ARBA00022516"/>
    </source>
</evidence>